<dbReference type="AlphaFoldDB" id="A0A6I4XKC2"/>
<sequence>MAAKQVQSFRSVGRKRNKGENPSIQELVPIKKMIRGNVVKKNGRYLSFLKVTTRNINGLSASEQYQAMRHFENMLRIYEEEMSILSMMFPTNIDDNLVYWNRQLQLAREERNSVRARIIREQISRLVWVEQELSNLEFYFIVYGKTEKELNLSKTILKRAGGSNLGIKDIPPKQIEQILIKLNNLNTPI</sequence>
<dbReference type="Proteomes" id="UP000439965">
    <property type="component" value="Unassembled WGS sequence"/>
</dbReference>
<proteinExistence type="predicted"/>
<organism evidence="2 3">
    <name type="scientific">Enterococcus gallinarum</name>
    <dbReference type="NCBI Taxonomy" id="1353"/>
    <lineage>
        <taxon>Bacteria</taxon>
        <taxon>Bacillati</taxon>
        <taxon>Bacillota</taxon>
        <taxon>Bacilli</taxon>
        <taxon>Lactobacillales</taxon>
        <taxon>Enterococcaceae</taxon>
        <taxon>Enterococcus</taxon>
    </lineage>
</organism>
<feature type="region of interest" description="Disordered" evidence="1">
    <location>
        <begin position="1"/>
        <end position="20"/>
    </location>
</feature>
<evidence type="ECO:0000256" key="1">
    <source>
        <dbReference type="SAM" id="MobiDB-lite"/>
    </source>
</evidence>
<name>A0A6I4XKC2_ENTGA</name>
<evidence type="ECO:0000313" key="2">
    <source>
        <dbReference type="EMBL" id="MXS27186.1"/>
    </source>
</evidence>
<reference evidence="2 3" key="1">
    <citation type="submission" date="2019-04" db="EMBL/GenBank/DDBJ databases">
        <title>Step-wise assembly of the neonatal virome modulated by breast feeding.</title>
        <authorList>
            <person name="Liang G."/>
            <person name="Bushman F."/>
        </authorList>
    </citation>
    <scope>NUCLEOTIDE SEQUENCE [LARGE SCALE GENOMIC DNA]</scope>
    <source>
        <strain evidence="2 3">E3404</strain>
    </source>
</reference>
<gene>
    <name evidence="2" type="ORF">GTI89_14085</name>
</gene>
<dbReference type="RefSeq" id="WP_142425377.1">
    <property type="nucleotide sequence ID" value="NZ_CABGTZ010000012.1"/>
</dbReference>
<dbReference type="EMBL" id="WVTI01000016">
    <property type="protein sequence ID" value="MXS27186.1"/>
    <property type="molecule type" value="Genomic_DNA"/>
</dbReference>
<evidence type="ECO:0000313" key="3">
    <source>
        <dbReference type="Proteomes" id="UP000439965"/>
    </source>
</evidence>
<protein>
    <submittedName>
        <fullName evidence="2">Uncharacterized protein</fullName>
    </submittedName>
</protein>
<feature type="compositionally biased region" description="Polar residues" evidence="1">
    <location>
        <begin position="1"/>
        <end position="10"/>
    </location>
</feature>
<comment type="caution">
    <text evidence="2">The sequence shown here is derived from an EMBL/GenBank/DDBJ whole genome shotgun (WGS) entry which is preliminary data.</text>
</comment>
<accession>A0A6I4XKC2</accession>